<dbReference type="Pfam" id="PF12823">
    <property type="entry name" value="DUF3817"/>
    <property type="match status" value="1"/>
</dbReference>
<keyword evidence="2" id="KW-1003">Cell membrane</keyword>
<dbReference type="Proteomes" id="UP001185755">
    <property type="component" value="Unassembled WGS sequence"/>
</dbReference>
<evidence type="ECO:0000256" key="5">
    <source>
        <dbReference type="ARBA" id="ARBA00023136"/>
    </source>
</evidence>
<evidence type="ECO:0000256" key="4">
    <source>
        <dbReference type="ARBA" id="ARBA00022989"/>
    </source>
</evidence>
<keyword evidence="5 6" id="KW-0472">Membrane</keyword>
<sequence length="117" mass="13144">MSSAPEKSQASANKTQKIASALLRYRVLAYVTGVWLLVLVAEMIAKYILKIENLPTWIPVVHGWVYIVYLVLTVDLAIKVRWPAARTIGTLLAGTVPFLSFYIEHKRTKQVKADFAV</sequence>
<proteinExistence type="predicted"/>
<evidence type="ECO:0000256" key="6">
    <source>
        <dbReference type="SAM" id="Phobius"/>
    </source>
</evidence>
<feature type="transmembrane region" description="Helical" evidence="6">
    <location>
        <begin position="57"/>
        <end position="78"/>
    </location>
</feature>
<accession>A0ABU4BKD0</accession>
<dbReference type="NCBIfam" id="TIGR03954">
    <property type="entry name" value="integ_memb_HG"/>
    <property type="match status" value="1"/>
</dbReference>
<comment type="caution">
    <text evidence="8">The sequence shown here is derived from an EMBL/GenBank/DDBJ whole genome shotgun (WGS) entry which is preliminary data.</text>
</comment>
<keyword evidence="3 6" id="KW-0812">Transmembrane</keyword>
<evidence type="ECO:0000256" key="3">
    <source>
        <dbReference type="ARBA" id="ARBA00022692"/>
    </source>
</evidence>
<evidence type="ECO:0000256" key="1">
    <source>
        <dbReference type="ARBA" id="ARBA00004651"/>
    </source>
</evidence>
<feature type="transmembrane region" description="Helical" evidence="6">
    <location>
        <begin position="84"/>
        <end position="103"/>
    </location>
</feature>
<evidence type="ECO:0000313" key="8">
    <source>
        <dbReference type="EMBL" id="MDV6264672.1"/>
    </source>
</evidence>
<dbReference type="InterPro" id="IPR023845">
    <property type="entry name" value="DUF3817_TM"/>
</dbReference>
<evidence type="ECO:0000256" key="2">
    <source>
        <dbReference type="ARBA" id="ARBA00022475"/>
    </source>
</evidence>
<evidence type="ECO:0000259" key="7">
    <source>
        <dbReference type="Pfam" id="PF12823"/>
    </source>
</evidence>
<dbReference type="PANTHER" id="PTHR40077">
    <property type="entry name" value="MEMBRANE PROTEIN-RELATED"/>
    <property type="match status" value="1"/>
</dbReference>
<feature type="domain" description="DUF3817" evidence="7">
    <location>
        <begin position="23"/>
        <end position="109"/>
    </location>
</feature>
<feature type="transmembrane region" description="Helical" evidence="6">
    <location>
        <begin position="27"/>
        <end position="45"/>
    </location>
</feature>
<dbReference type="EMBL" id="JAWLJX010000017">
    <property type="protein sequence ID" value="MDV6264672.1"/>
    <property type="molecule type" value="Genomic_DNA"/>
</dbReference>
<organism evidence="8 9">
    <name type="scientific">Rhodococcoides yunnanense</name>
    <dbReference type="NCBI Taxonomy" id="278209"/>
    <lineage>
        <taxon>Bacteria</taxon>
        <taxon>Bacillati</taxon>
        <taxon>Actinomycetota</taxon>
        <taxon>Actinomycetes</taxon>
        <taxon>Mycobacteriales</taxon>
        <taxon>Nocardiaceae</taxon>
        <taxon>Rhodococcoides</taxon>
    </lineage>
</organism>
<keyword evidence="9" id="KW-1185">Reference proteome</keyword>
<dbReference type="RefSeq" id="WP_283276077.1">
    <property type="nucleotide sequence ID" value="NZ_JAWLJX010000017.1"/>
</dbReference>
<keyword evidence="4 6" id="KW-1133">Transmembrane helix</keyword>
<dbReference type="PANTHER" id="PTHR40077:SF2">
    <property type="entry name" value="MEMBRANE PROTEIN"/>
    <property type="match status" value="1"/>
</dbReference>
<evidence type="ECO:0000313" key="9">
    <source>
        <dbReference type="Proteomes" id="UP001185755"/>
    </source>
</evidence>
<comment type="subcellular location">
    <subcellularLocation>
        <location evidence="1">Cell membrane</location>
        <topology evidence="1">Multi-pass membrane protein</topology>
    </subcellularLocation>
</comment>
<name>A0ABU4BKD0_9NOCA</name>
<protein>
    <submittedName>
        <fullName evidence="8">DUF3817 domain-containing protein</fullName>
    </submittedName>
</protein>
<reference evidence="8 9" key="1">
    <citation type="submission" date="2023-10" db="EMBL/GenBank/DDBJ databases">
        <title>Development of a sustainable strategy for remediation of hydrocarbon-contaminated territories based on the waste exchange concept.</title>
        <authorList>
            <person name="Krivoruchko A."/>
        </authorList>
    </citation>
    <scope>NUCLEOTIDE SEQUENCE [LARGE SCALE GENOMIC DNA]</scope>
    <source>
        <strain evidence="8 9">IEGM 1323</strain>
    </source>
</reference>
<gene>
    <name evidence="8" type="ORF">R3P96_25340</name>
</gene>